<dbReference type="Gene3D" id="3.40.50.880">
    <property type="match status" value="1"/>
</dbReference>
<keyword evidence="3" id="KW-1185">Reference proteome</keyword>
<evidence type="ECO:0000256" key="1">
    <source>
        <dbReference type="SAM" id="Phobius"/>
    </source>
</evidence>
<name>A0A1A5YN81_9BACL</name>
<dbReference type="EMBL" id="LYPA01000043">
    <property type="protein sequence ID" value="OBR66865.1"/>
    <property type="molecule type" value="Genomic_DNA"/>
</dbReference>
<evidence type="ECO:0008006" key="4">
    <source>
        <dbReference type="Google" id="ProtNLM"/>
    </source>
</evidence>
<evidence type="ECO:0000313" key="3">
    <source>
        <dbReference type="Proteomes" id="UP000092024"/>
    </source>
</evidence>
<dbReference type="Proteomes" id="UP000092024">
    <property type="component" value="Unassembled WGS sequence"/>
</dbReference>
<sequence>MRGWSRKTTWLLGMLTLAAMLLFAPLSSDVIYGDEPGGISVSSNAGIDGNYNNSKWIPVNVTLTNDRSKPIKGDFVFTYLEGSGVSVDLVQSVELPVGSPVELKFGIPGTDLNKDSNRMSFYEGGFKAKNSKEVKMVGNTFVAGRNTSSFLIGVVSRDPDTLNFMPSLNQKGYDLKVLPIEPQAVPEKGYLLDMLNVLVINDIAADWSEGQIAAIKDWTAQGGMLVLAGGAGYSKTAQPFKELSPFEMNGTAQLDLSTAITLQAAGAAEYSGDKPITLSTGNILAGDIVFNEGGTPIAVNRAYGLGDVAYVAFDTSLEPMATWPGSATLWSRIMHLSLTPGGMQVNSTNDNFYWNMRNTLDQFPSIKTPPFGLLLLLFGVYVIIVAPILYVILAKADRREWSWWLIPSLSIIMGISIFLFGSGDKRNISSHIIDVVQFTDDGKALVTSGAGLFSPTGGTVSMTLPGTHQLRMYQDSMGTSGFLESGRNLIQYGNDGAEATWRSVPYWSTRKLIMDRRLVDAEEMGSLDIKYEFSNGSTIVNVTNQTTSDLKDVHLLYSGNAVRIGDLKIGDSGKATQPAGLSPAGYNYYNYGYNVYPNGNDEHSRERELLNSALLNNYHEVGISAPLIVGFAVDNESPYLVNGEKVKADRLRLMFKRLDGVLRSEDGVSVPPSAIQPVVVSNSLAFMNTYGNGIVNVGTGELVLEYFVPDSYGVAYETVDFTLSNGNQGSGLSWSIWHQESGEWVQLGGPLGAPREYMTESNSIQVKLVATVEGETGFPQISLEGKVLQ</sequence>
<gene>
    <name evidence="2" type="ORF">A7K91_16660</name>
</gene>
<organism evidence="2 3">
    <name type="scientific">Paenibacillus oryzae</name>
    <dbReference type="NCBI Taxonomy" id="1844972"/>
    <lineage>
        <taxon>Bacteria</taxon>
        <taxon>Bacillati</taxon>
        <taxon>Bacillota</taxon>
        <taxon>Bacilli</taxon>
        <taxon>Bacillales</taxon>
        <taxon>Paenibacillaceae</taxon>
        <taxon>Paenibacillus</taxon>
    </lineage>
</organism>
<dbReference type="InterPro" id="IPR029062">
    <property type="entry name" value="Class_I_gatase-like"/>
</dbReference>
<protein>
    <recommendedName>
        <fullName evidence="4">Glutamine amidotransferase domain-containing protein</fullName>
    </recommendedName>
</protein>
<dbReference type="STRING" id="1844972.A7K91_16660"/>
<feature type="transmembrane region" description="Helical" evidence="1">
    <location>
        <begin position="371"/>
        <end position="394"/>
    </location>
</feature>
<dbReference type="OrthoDB" id="137965at2"/>
<keyword evidence="1" id="KW-0472">Membrane</keyword>
<feature type="transmembrane region" description="Helical" evidence="1">
    <location>
        <begin position="401"/>
        <end position="421"/>
    </location>
</feature>
<keyword evidence="1" id="KW-0812">Transmembrane</keyword>
<reference evidence="2 3" key="1">
    <citation type="submission" date="2016-05" db="EMBL/GenBank/DDBJ databases">
        <title>Paenibacillus oryzae. sp. nov., isolated from the rice root.</title>
        <authorList>
            <person name="Zhang J."/>
            <person name="Zhang X."/>
        </authorList>
    </citation>
    <scope>NUCLEOTIDE SEQUENCE [LARGE SCALE GENOMIC DNA]</scope>
    <source>
        <strain evidence="2 3">1DrF-4</strain>
    </source>
</reference>
<comment type="caution">
    <text evidence="2">The sequence shown here is derived from an EMBL/GenBank/DDBJ whole genome shotgun (WGS) entry which is preliminary data.</text>
</comment>
<keyword evidence="1" id="KW-1133">Transmembrane helix</keyword>
<dbReference type="AlphaFoldDB" id="A0A1A5YN81"/>
<proteinExistence type="predicted"/>
<evidence type="ECO:0000313" key="2">
    <source>
        <dbReference type="EMBL" id="OBR66865.1"/>
    </source>
</evidence>
<dbReference type="SUPFAM" id="SSF52317">
    <property type="entry name" value="Class I glutamine amidotransferase-like"/>
    <property type="match status" value="1"/>
</dbReference>
<dbReference type="RefSeq" id="WP_068681231.1">
    <property type="nucleotide sequence ID" value="NZ_LYPA01000043.1"/>
</dbReference>
<accession>A0A1A5YN81</accession>